<comment type="caution">
    <text evidence="1">The sequence shown here is derived from an EMBL/GenBank/DDBJ whole genome shotgun (WGS) entry which is preliminary data.</text>
</comment>
<name>A0A6G1E6X2_9ORYZ</name>
<sequence length="81" mass="8759">MVGGTHPNPPGVVAKMAAEVMFPGANGIYMFRSSRVTAKAEWDPQTMGPICQLPTAPVCPQLELEPWEHGLDMPLCVPERA</sequence>
<accession>A0A6G1E6X2</accession>
<evidence type="ECO:0000313" key="2">
    <source>
        <dbReference type="Proteomes" id="UP000479710"/>
    </source>
</evidence>
<evidence type="ECO:0000313" key="1">
    <source>
        <dbReference type="EMBL" id="KAF0920232.1"/>
    </source>
</evidence>
<reference evidence="1 2" key="1">
    <citation type="submission" date="2019-11" db="EMBL/GenBank/DDBJ databases">
        <title>Whole genome sequence of Oryza granulata.</title>
        <authorList>
            <person name="Li W."/>
        </authorList>
    </citation>
    <scope>NUCLEOTIDE SEQUENCE [LARGE SCALE GENOMIC DNA]</scope>
    <source>
        <strain evidence="2">cv. Menghai</strain>
        <tissue evidence="1">Leaf</tissue>
    </source>
</reference>
<proteinExistence type="predicted"/>
<keyword evidence="2" id="KW-1185">Reference proteome</keyword>
<organism evidence="1 2">
    <name type="scientific">Oryza meyeriana var. granulata</name>
    <dbReference type="NCBI Taxonomy" id="110450"/>
    <lineage>
        <taxon>Eukaryota</taxon>
        <taxon>Viridiplantae</taxon>
        <taxon>Streptophyta</taxon>
        <taxon>Embryophyta</taxon>
        <taxon>Tracheophyta</taxon>
        <taxon>Spermatophyta</taxon>
        <taxon>Magnoliopsida</taxon>
        <taxon>Liliopsida</taxon>
        <taxon>Poales</taxon>
        <taxon>Poaceae</taxon>
        <taxon>BOP clade</taxon>
        <taxon>Oryzoideae</taxon>
        <taxon>Oryzeae</taxon>
        <taxon>Oryzinae</taxon>
        <taxon>Oryza</taxon>
        <taxon>Oryza meyeriana</taxon>
    </lineage>
</organism>
<dbReference type="AlphaFoldDB" id="A0A6G1E6X2"/>
<gene>
    <name evidence="1" type="ORF">E2562_034040</name>
</gene>
<dbReference type="Proteomes" id="UP000479710">
    <property type="component" value="Unassembled WGS sequence"/>
</dbReference>
<protein>
    <submittedName>
        <fullName evidence="1">Uncharacterized protein</fullName>
    </submittedName>
</protein>
<dbReference type="EMBL" id="SPHZ02000005">
    <property type="protein sequence ID" value="KAF0920232.1"/>
    <property type="molecule type" value="Genomic_DNA"/>
</dbReference>